<dbReference type="HOGENOM" id="CLU_121514_2_0_1"/>
<dbReference type="EMBL" id="KN832876">
    <property type="protein sequence ID" value="KIN01430.1"/>
    <property type="molecule type" value="Genomic_DNA"/>
</dbReference>
<dbReference type="AlphaFoldDB" id="A0A0C3HE07"/>
<organism evidence="2 3">
    <name type="scientific">Oidiodendron maius (strain Zn)</name>
    <dbReference type="NCBI Taxonomy" id="913774"/>
    <lineage>
        <taxon>Eukaryota</taxon>
        <taxon>Fungi</taxon>
        <taxon>Dikarya</taxon>
        <taxon>Ascomycota</taxon>
        <taxon>Pezizomycotina</taxon>
        <taxon>Leotiomycetes</taxon>
        <taxon>Leotiomycetes incertae sedis</taxon>
        <taxon>Myxotrichaceae</taxon>
        <taxon>Oidiodendron</taxon>
    </lineage>
</organism>
<dbReference type="InParanoid" id="A0A0C3HE07"/>
<dbReference type="OrthoDB" id="529205at2759"/>
<reference evidence="3" key="2">
    <citation type="submission" date="2015-01" db="EMBL/GenBank/DDBJ databases">
        <title>Evolutionary Origins and Diversification of the Mycorrhizal Mutualists.</title>
        <authorList>
            <consortium name="DOE Joint Genome Institute"/>
            <consortium name="Mycorrhizal Genomics Consortium"/>
            <person name="Kohler A."/>
            <person name="Kuo A."/>
            <person name="Nagy L.G."/>
            <person name="Floudas D."/>
            <person name="Copeland A."/>
            <person name="Barry K.W."/>
            <person name="Cichocki N."/>
            <person name="Veneault-Fourrey C."/>
            <person name="LaButti K."/>
            <person name="Lindquist E.A."/>
            <person name="Lipzen A."/>
            <person name="Lundell T."/>
            <person name="Morin E."/>
            <person name="Murat C."/>
            <person name="Riley R."/>
            <person name="Ohm R."/>
            <person name="Sun H."/>
            <person name="Tunlid A."/>
            <person name="Henrissat B."/>
            <person name="Grigoriev I.V."/>
            <person name="Hibbett D.S."/>
            <person name="Martin F."/>
        </authorList>
    </citation>
    <scope>NUCLEOTIDE SEQUENCE [LARGE SCALE GENOMIC DNA]</scope>
    <source>
        <strain evidence="3">Zn</strain>
    </source>
</reference>
<feature type="region of interest" description="Disordered" evidence="1">
    <location>
        <begin position="32"/>
        <end position="100"/>
    </location>
</feature>
<keyword evidence="3" id="KW-1185">Reference proteome</keyword>
<protein>
    <submittedName>
        <fullName evidence="2">Uncharacterized protein</fullName>
    </submittedName>
</protein>
<accession>A0A0C3HE07</accession>
<evidence type="ECO:0000256" key="1">
    <source>
        <dbReference type="SAM" id="MobiDB-lite"/>
    </source>
</evidence>
<feature type="compositionally biased region" description="Basic and acidic residues" evidence="1">
    <location>
        <begin position="87"/>
        <end position="100"/>
    </location>
</feature>
<gene>
    <name evidence="2" type="ORF">OIDMADRAFT_29099</name>
</gene>
<feature type="compositionally biased region" description="Basic and acidic residues" evidence="1">
    <location>
        <begin position="46"/>
        <end position="70"/>
    </location>
</feature>
<evidence type="ECO:0000313" key="3">
    <source>
        <dbReference type="Proteomes" id="UP000054321"/>
    </source>
</evidence>
<sequence length="118" mass="13386">MSFLLRRTSRSAVVAARPISIVTTRGFRGTEARLSKESDLGTDSAHQSEIHKQDLLRKQKEGKGHWKPELASDSEEAVAADRHKHSGHETETLEELQKRTAQHAEKKHKYIFLLGVIY</sequence>
<dbReference type="Proteomes" id="UP000054321">
    <property type="component" value="Unassembled WGS sequence"/>
</dbReference>
<proteinExistence type="predicted"/>
<name>A0A0C3HE07_OIDMZ</name>
<reference evidence="2 3" key="1">
    <citation type="submission" date="2014-04" db="EMBL/GenBank/DDBJ databases">
        <authorList>
            <consortium name="DOE Joint Genome Institute"/>
            <person name="Kuo A."/>
            <person name="Martino E."/>
            <person name="Perotto S."/>
            <person name="Kohler A."/>
            <person name="Nagy L.G."/>
            <person name="Floudas D."/>
            <person name="Copeland A."/>
            <person name="Barry K.W."/>
            <person name="Cichocki N."/>
            <person name="Veneault-Fourrey C."/>
            <person name="LaButti K."/>
            <person name="Lindquist E.A."/>
            <person name="Lipzen A."/>
            <person name="Lundell T."/>
            <person name="Morin E."/>
            <person name="Murat C."/>
            <person name="Sun H."/>
            <person name="Tunlid A."/>
            <person name="Henrissat B."/>
            <person name="Grigoriev I.V."/>
            <person name="Hibbett D.S."/>
            <person name="Martin F."/>
            <person name="Nordberg H.P."/>
            <person name="Cantor M.N."/>
            <person name="Hua S.X."/>
        </authorList>
    </citation>
    <scope>NUCLEOTIDE SEQUENCE [LARGE SCALE GENOMIC DNA]</scope>
    <source>
        <strain evidence="2 3">Zn</strain>
    </source>
</reference>
<evidence type="ECO:0000313" key="2">
    <source>
        <dbReference type="EMBL" id="KIN01430.1"/>
    </source>
</evidence>